<sequence>MSYRQPGQAPKEGVVRIPVYRNTLICQRLEYLLVKILTFLEKVGDCGELEVRGPRKHWKFVRQALSYLPQPLGSDVSPSFKKGLIALE</sequence>
<protein>
    <submittedName>
        <fullName evidence="1">Uncharacterized protein</fullName>
    </submittedName>
</protein>
<proteinExistence type="predicted"/>
<evidence type="ECO:0000313" key="2">
    <source>
        <dbReference type="Proteomes" id="UP000189462"/>
    </source>
</evidence>
<evidence type="ECO:0000313" key="1">
    <source>
        <dbReference type="EMBL" id="OOG24350.1"/>
    </source>
</evidence>
<accession>A0A1V3NH32</accession>
<keyword evidence="2" id="KW-1185">Reference proteome</keyword>
<dbReference type="EMBL" id="MVBK01000048">
    <property type="protein sequence ID" value="OOG24350.1"/>
    <property type="molecule type" value="Genomic_DNA"/>
</dbReference>
<name>A0A1V3NH32_9GAMM</name>
<comment type="caution">
    <text evidence="1">The sequence shown here is derived from an EMBL/GenBank/DDBJ whole genome shotgun (WGS) entry which is preliminary data.</text>
</comment>
<organism evidence="1 2">
    <name type="scientific">Thioalkalivibrio denitrificans</name>
    <dbReference type="NCBI Taxonomy" id="108003"/>
    <lineage>
        <taxon>Bacteria</taxon>
        <taxon>Pseudomonadati</taxon>
        <taxon>Pseudomonadota</taxon>
        <taxon>Gammaproteobacteria</taxon>
        <taxon>Chromatiales</taxon>
        <taxon>Ectothiorhodospiraceae</taxon>
        <taxon>Thioalkalivibrio</taxon>
    </lineage>
</organism>
<dbReference type="AlphaFoldDB" id="A0A1V3NH32"/>
<reference evidence="1 2" key="1">
    <citation type="submission" date="2017-02" db="EMBL/GenBank/DDBJ databases">
        <title>Genomic diversity within the haloalkaliphilic genus Thioalkalivibrio.</title>
        <authorList>
            <person name="Ahn A.-C."/>
            <person name="Meier-Kolthoff J."/>
            <person name="Overmars L."/>
            <person name="Richter M."/>
            <person name="Woyke T."/>
            <person name="Sorokin D.Y."/>
            <person name="Muyzer G."/>
        </authorList>
    </citation>
    <scope>NUCLEOTIDE SEQUENCE [LARGE SCALE GENOMIC DNA]</scope>
    <source>
        <strain evidence="1 2">ALJD</strain>
    </source>
</reference>
<dbReference type="Proteomes" id="UP000189462">
    <property type="component" value="Unassembled WGS sequence"/>
</dbReference>
<gene>
    <name evidence="1" type="ORF">B1C78_09060</name>
</gene>